<sequence length="207" mass="24309">MDREKLRKWQQTAEACPEFRESKPRSAQIRDEMFVFFPCPVEFSMYADEEDLPLAFVRVDKMASKREKWQTQKNRMLTSIHPQNEEEEEDESEFGYGSVSRHRHRKKPVTLNGWRSPQDTGHHTRATTNEFSYTIVHQTHKDFWFSKNYLTLQPVESPARLGCIIRLITVTNLYAPPRMVNCAKIQSIIPSSSSKKKFQHEMPGINC</sequence>
<gene>
    <name evidence="2" type="ORF">DAPPUDRAFT_245327</name>
</gene>
<dbReference type="HOGENOM" id="CLU_1327568_0_0_1"/>
<dbReference type="EMBL" id="GL732554">
    <property type="protein sequence ID" value="EFX79101.1"/>
    <property type="molecule type" value="Genomic_DNA"/>
</dbReference>
<protein>
    <submittedName>
        <fullName evidence="2">Uncharacterized protein</fullName>
    </submittedName>
</protein>
<dbReference type="KEGG" id="dpx:DAPPUDRAFT_245327"/>
<feature type="region of interest" description="Disordered" evidence="1">
    <location>
        <begin position="1"/>
        <end position="24"/>
    </location>
</feature>
<dbReference type="Proteomes" id="UP000000305">
    <property type="component" value="Unassembled WGS sequence"/>
</dbReference>
<proteinExistence type="predicted"/>
<feature type="region of interest" description="Disordered" evidence="1">
    <location>
        <begin position="77"/>
        <end position="99"/>
    </location>
</feature>
<organism evidence="2 3">
    <name type="scientific">Daphnia pulex</name>
    <name type="common">Water flea</name>
    <dbReference type="NCBI Taxonomy" id="6669"/>
    <lineage>
        <taxon>Eukaryota</taxon>
        <taxon>Metazoa</taxon>
        <taxon>Ecdysozoa</taxon>
        <taxon>Arthropoda</taxon>
        <taxon>Crustacea</taxon>
        <taxon>Branchiopoda</taxon>
        <taxon>Diplostraca</taxon>
        <taxon>Cladocera</taxon>
        <taxon>Anomopoda</taxon>
        <taxon>Daphniidae</taxon>
        <taxon>Daphnia</taxon>
    </lineage>
</organism>
<evidence type="ECO:0000313" key="3">
    <source>
        <dbReference type="Proteomes" id="UP000000305"/>
    </source>
</evidence>
<evidence type="ECO:0000256" key="1">
    <source>
        <dbReference type="SAM" id="MobiDB-lite"/>
    </source>
</evidence>
<reference evidence="2 3" key="1">
    <citation type="journal article" date="2011" name="Science">
        <title>The ecoresponsive genome of Daphnia pulex.</title>
        <authorList>
            <person name="Colbourne J.K."/>
            <person name="Pfrender M.E."/>
            <person name="Gilbert D."/>
            <person name="Thomas W.K."/>
            <person name="Tucker A."/>
            <person name="Oakley T.H."/>
            <person name="Tokishita S."/>
            <person name="Aerts A."/>
            <person name="Arnold G.J."/>
            <person name="Basu M.K."/>
            <person name="Bauer D.J."/>
            <person name="Caceres C.E."/>
            <person name="Carmel L."/>
            <person name="Casola C."/>
            <person name="Choi J.H."/>
            <person name="Detter J.C."/>
            <person name="Dong Q."/>
            <person name="Dusheyko S."/>
            <person name="Eads B.D."/>
            <person name="Frohlich T."/>
            <person name="Geiler-Samerotte K.A."/>
            <person name="Gerlach D."/>
            <person name="Hatcher P."/>
            <person name="Jogdeo S."/>
            <person name="Krijgsveld J."/>
            <person name="Kriventseva E.V."/>
            <person name="Kultz D."/>
            <person name="Laforsch C."/>
            <person name="Lindquist E."/>
            <person name="Lopez J."/>
            <person name="Manak J.R."/>
            <person name="Muller J."/>
            <person name="Pangilinan J."/>
            <person name="Patwardhan R.P."/>
            <person name="Pitluck S."/>
            <person name="Pritham E.J."/>
            <person name="Rechtsteiner A."/>
            <person name="Rho M."/>
            <person name="Rogozin I.B."/>
            <person name="Sakarya O."/>
            <person name="Salamov A."/>
            <person name="Schaack S."/>
            <person name="Shapiro H."/>
            <person name="Shiga Y."/>
            <person name="Skalitzky C."/>
            <person name="Smith Z."/>
            <person name="Souvorov A."/>
            <person name="Sung W."/>
            <person name="Tang Z."/>
            <person name="Tsuchiya D."/>
            <person name="Tu H."/>
            <person name="Vos H."/>
            <person name="Wang M."/>
            <person name="Wolf Y.I."/>
            <person name="Yamagata H."/>
            <person name="Yamada T."/>
            <person name="Ye Y."/>
            <person name="Shaw J.R."/>
            <person name="Andrews J."/>
            <person name="Crease T.J."/>
            <person name="Tang H."/>
            <person name="Lucas S.M."/>
            <person name="Robertson H.M."/>
            <person name="Bork P."/>
            <person name="Koonin E.V."/>
            <person name="Zdobnov E.M."/>
            <person name="Grigoriev I.V."/>
            <person name="Lynch M."/>
            <person name="Boore J.L."/>
        </authorList>
    </citation>
    <scope>NUCLEOTIDE SEQUENCE [LARGE SCALE GENOMIC DNA]</scope>
</reference>
<keyword evidence="3" id="KW-1185">Reference proteome</keyword>
<accession>E9GN38</accession>
<name>E9GN38_DAPPU</name>
<dbReference type="AlphaFoldDB" id="E9GN38"/>
<evidence type="ECO:0000313" key="2">
    <source>
        <dbReference type="EMBL" id="EFX79101.1"/>
    </source>
</evidence>
<dbReference type="InParanoid" id="E9GN38"/>